<name>A0ABN1LH52_9CLOT</name>
<dbReference type="Proteomes" id="UP001501764">
    <property type="component" value="Unassembled WGS sequence"/>
</dbReference>
<dbReference type="EMBL" id="BAAACO010000001">
    <property type="protein sequence ID" value="GAA0855986.1"/>
    <property type="molecule type" value="Genomic_DNA"/>
</dbReference>
<sequence length="83" mass="9619">MEKILRFIKNNKVTILLSIIFFVFGSIAFTSNNNDKKKELEKAYTSQQATLNEKDSEISSVKNEIESTNNQIEDLKNYINENK</sequence>
<dbReference type="RefSeq" id="WP_215634828.1">
    <property type="nucleotide sequence ID" value="NZ_BAAACO010000001.1"/>
</dbReference>
<accession>A0ABN1LH52</accession>
<feature type="coiled-coil region" evidence="1">
    <location>
        <begin position="37"/>
        <end position="78"/>
    </location>
</feature>
<evidence type="ECO:0000313" key="3">
    <source>
        <dbReference type="Proteomes" id="UP001501764"/>
    </source>
</evidence>
<protein>
    <submittedName>
        <fullName evidence="2">Uncharacterized protein</fullName>
    </submittedName>
</protein>
<keyword evidence="3" id="KW-1185">Reference proteome</keyword>
<gene>
    <name evidence="2" type="ORF">GCM10008916_03710</name>
</gene>
<comment type="caution">
    <text evidence="2">The sequence shown here is derived from an EMBL/GenBank/DDBJ whole genome shotgun (WGS) entry which is preliminary data.</text>
</comment>
<organism evidence="2 3">
    <name type="scientific">Clostridium nitritogenes</name>
    <dbReference type="NCBI Taxonomy" id="83340"/>
    <lineage>
        <taxon>Bacteria</taxon>
        <taxon>Bacillati</taxon>
        <taxon>Bacillota</taxon>
        <taxon>Clostridia</taxon>
        <taxon>Eubacteriales</taxon>
        <taxon>Clostridiaceae</taxon>
        <taxon>Clostridium</taxon>
    </lineage>
</organism>
<reference evidence="2 3" key="1">
    <citation type="journal article" date="2019" name="Int. J. Syst. Evol. Microbiol.">
        <title>The Global Catalogue of Microorganisms (GCM) 10K type strain sequencing project: providing services to taxonomists for standard genome sequencing and annotation.</title>
        <authorList>
            <consortium name="The Broad Institute Genomics Platform"/>
            <consortium name="The Broad Institute Genome Sequencing Center for Infectious Disease"/>
            <person name="Wu L."/>
            <person name="Ma J."/>
        </authorList>
    </citation>
    <scope>NUCLEOTIDE SEQUENCE [LARGE SCALE GENOMIC DNA]</scope>
    <source>
        <strain evidence="2 3">JCM 6485</strain>
    </source>
</reference>
<keyword evidence="1" id="KW-0175">Coiled coil</keyword>
<evidence type="ECO:0000313" key="2">
    <source>
        <dbReference type="EMBL" id="GAA0855986.1"/>
    </source>
</evidence>
<proteinExistence type="predicted"/>
<evidence type="ECO:0000256" key="1">
    <source>
        <dbReference type="SAM" id="Coils"/>
    </source>
</evidence>